<dbReference type="GO" id="GO:0005524">
    <property type="term" value="F:ATP binding"/>
    <property type="evidence" value="ECO:0007669"/>
    <property type="project" value="UniProtKB-KW"/>
</dbReference>
<keyword evidence="2" id="KW-0677">Repeat</keyword>
<dbReference type="SMART" id="SM00382">
    <property type="entry name" value="AAA"/>
    <property type="match status" value="2"/>
</dbReference>
<evidence type="ECO:0000256" key="4">
    <source>
        <dbReference type="ARBA" id="ARBA00022821"/>
    </source>
</evidence>
<feature type="domain" description="AAA+ ATPase" evidence="6">
    <location>
        <begin position="272"/>
        <end position="412"/>
    </location>
</feature>
<dbReference type="InterPro" id="IPR002182">
    <property type="entry name" value="NB-ARC"/>
</dbReference>
<dbReference type="AlphaFoldDB" id="A0A438G380"/>
<dbReference type="SUPFAM" id="SSF52058">
    <property type="entry name" value="L domain-like"/>
    <property type="match status" value="1"/>
</dbReference>
<dbReference type="PRINTS" id="PR00364">
    <property type="entry name" value="DISEASERSIST"/>
</dbReference>
<sequence>MLPPAPAVGDELPLGPTVGLDLLYQKVCSCLAEDKVGIVGLYGIRGIGKTTLLKKINNDILETSHDFDRVIWVSLSKQARVRAAQEAIRNKLHIIDSMWQTRSQDEKAIEIFKIMRTKRFLLLLDNVQKPLDLSDIGVPLPDARNRSKVIIATRSERICSEMKAQRLLEVQPLPWRVAWTLFRELVGKDTLISTPEIFELAQSIVERCQALAACKNFREWDELTQELGDLIEEEISGEDRLPHRVVDEMPLGHTVGLDSLYVRVCNCLTEYRGGIIGLYGTGGVGKTTLMKKINNRFLETWHRFDTVIWVAMSQQANVRAAQEFRVEFLAREEALALFLEKVGENTLNSHPDIPHLSEKVALRCKGLPLALVTVGRAMADKNSPEAWDQAIQELKKFPAEISGRRRGYKIIEDLKNACLLEEGDGFIECIKMHDVIHDMALWIGRECGKRMNKILACESLGVVDPERVTNWKEAERISLWGRNIEKLPETPHCSNLQTLFVRECIQLKTFPRGFFQFMPLIRILDLSATHCLTELPDGIEGLVHLEYINLSMTYVKKLPIGMTKLTKLKCLLLDGMLPLIIPPQLISSLSSLQLFSMYDGNALSSYRTTLLEELDSIGAVDDLSLSFRSVVALNKLLSSYKLQRCIRRLSLHDCRDLLLLELSSIFLNYLETFVIFNCLQLEEMKINVEKEGSKGFEQSYDIPNPGLIVINNQHFRRLRDVKIWSCPKLLNLTWLIYAAHLQSLNVQFCESMKEVISNEYVTSSTQHASIFTRLTSLVLGGMRMLESIYWGALLFPSLEIISVINCPRLRRLPVDSISAAKSLKKIEGDLTWWGRLEWEDESVEENFTNYFSPQYLADPIQDPGEVKGKMKLVVEGSTSREPPKHGLSFGEVKTHEGTASSCRTDQALFDHHWASTTSSPFDSICCPIVAPIHRSNLIAFRCGM</sequence>
<keyword evidence="4" id="KW-0611">Plant defense</keyword>
<dbReference type="InterPro" id="IPR055414">
    <property type="entry name" value="LRR_R13L4/SHOC2-like"/>
</dbReference>
<feature type="domain" description="AAA+ ATPase" evidence="6">
    <location>
        <begin position="35"/>
        <end position="174"/>
    </location>
</feature>
<dbReference type="InterPro" id="IPR027417">
    <property type="entry name" value="P-loop_NTPase"/>
</dbReference>
<proteinExistence type="inferred from homology"/>
<dbReference type="GO" id="GO:0043531">
    <property type="term" value="F:ADP binding"/>
    <property type="evidence" value="ECO:0007669"/>
    <property type="project" value="InterPro"/>
</dbReference>
<evidence type="ECO:0000256" key="5">
    <source>
        <dbReference type="ARBA" id="ARBA00022840"/>
    </source>
</evidence>
<dbReference type="Pfam" id="PF00931">
    <property type="entry name" value="NB-ARC"/>
    <property type="match status" value="2"/>
</dbReference>
<gene>
    <name evidence="7" type="primary">RPS5_8</name>
    <name evidence="7" type="ORF">CK203_065480</name>
</gene>
<reference evidence="7 8" key="1">
    <citation type="journal article" date="2018" name="PLoS Genet.">
        <title>Population sequencing reveals clonal diversity and ancestral inbreeding in the grapevine cultivar Chardonnay.</title>
        <authorList>
            <person name="Roach M.J."/>
            <person name="Johnson D.L."/>
            <person name="Bohlmann J."/>
            <person name="van Vuuren H.J."/>
            <person name="Jones S.J."/>
            <person name="Pretorius I.S."/>
            <person name="Schmidt S.A."/>
            <person name="Borneman A.R."/>
        </authorList>
    </citation>
    <scope>NUCLEOTIDE SEQUENCE [LARGE SCALE GENOMIC DNA]</scope>
    <source>
        <strain evidence="8">cv. Chardonnay</strain>
        <tissue evidence="7">Leaf</tissue>
    </source>
</reference>
<dbReference type="PANTHER" id="PTHR33463:SF220">
    <property type="entry name" value="NB-ARC DOMAIN-CONTAINING PROTEIN"/>
    <property type="match status" value="1"/>
</dbReference>
<dbReference type="FunFam" id="1.10.8.430:FF:000003">
    <property type="entry name" value="Probable disease resistance protein At5g66910"/>
    <property type="match status" value="1"/>
</dbReference>
<dbReference type="InterPro" id="IPR042197">
    <property type="entry name" value="Apaf_helical"/>
</dbReference>
<dbReference type="Gene3D" id="1.10.8.430">
    <property type="entry name" value="Helical domain of apoptotic protease-activating factors"/>
    <property type="match status" value="1"/>
</dbReference>
<evidence type="ECO:0000313" key="7">
    <source>
        <dbReference type="EMBL" id="RVW66655.1"/>
    </source>
</evidence>
<evidence type="ECO:0000256" key="3">
    <source>
        <dbReference type="ARBA" id="ARBA00022741"/>
    </source>
</evidence>
<evidence type="ECO:0000256" key="2">
    <source>
        <dbReference type="ARBA" id="ARBA00022737"/>
    </source>
</evidence>
<evidence type="ECO:0000313" key="8">
    <source>
        <dbReference type="Proteomes" id="UP000288805"/>
    </source>
</evidence>
<accession>A0A438G380</accession>
<organism evidence="7 8">
    <name type="scientific">Vitis vinifera</name>
    <name type="common">Grape</name>
    <dbReference type="NCBI Taxonomy" id="29760"/>
    <lineage>
        <taxon>Eukaryota</taxon>
        <taxon>Viridiplantae</taxon>
        <taxon>Streptophyta</taxon>
        <taxon>Embryophyta</taxon>
        <taxon>Tracheophyta</taxon>
        <taxon>Spermatophyta</taxon>
        <taxon>Magnoliopsida</taxon>
        <taxon>eudicotyledons</taxon>
        <taxon>Gunneridae</taxon>
        <taxon>Pentapetalae</taxon>
        <taxon>rosids</taxon>
        <taxon>Vitales</taxon>
        <taxon>Vitaceae</taxon>
        <taxon>Viteae</taxon>
        <taxon>Vitis</taxon>
    </lineage>
</organism>
<evidence type="ECO:0000256" key="1">
    <source>
        <dbReference type="ARBA" id="ARBA00008894"/>
    </source>
</evidence>
<keyword evidence="5" id="KW-0067">ATP-binding</keyword>
<dbReference type="InterPro" id="IPR003593">
    <property type="entry name" value="AAA+_ATPase"/>
</dbReference>
<dbReference type="InterPro" id="IPR057135">
    <property type="entry name" value="At4g27190-like_LRR"/>
</dbReference>
<protein>
    <submittedName>
        <fullName evidence="7">Disease resistance protein RPS5</fullName>
    </submittedName>
</protein>
<dbReference type="Gene3D" id="3.80.10.10">
    <property type="entry name" value="Ribonuclease Inhibitor"/>
    <property type="match status" value="2"/>
</dbReference>
<dbReference type="InterPro" id="IPR050905">
    <property type="entry name" value="Plant_NBS-LRR"/>
</dbReference>
<name>A0A438G380_VITVI</name>
<dbReference type="Proteomes" id="UP000288805">
    <property type="component" value="Unassembled WGS sequence"/>
</dbReference>
<evidence type="ECO:0000259" key="6">
    <source>
        <dbReference type="SMART" id="SM00382"/>
    </source>
</evidence>
<dbReference type="Pfam" id="PF23247">
    <property type="entry name" value="LRR_RPS2"/>
    <property type="match status" value="1"/>
</dbReference>
<dbReference type="SUPFAM" id="SSF52540">
    <property type="entry name" value="P-loop containing nucleoside triphosphate hydrolases"/>
    <property type="match status" value="2"/>
</dbReference>
<keyword evidence="3" id="KW-0547">Nucleotide-binding</keyword>
<comment type="similarity">
    <text evidence="1">Belongs to the disease resistance NB-LRR family.</text>
</comment>
<dbReference type="InterPro" id="IPR032675">
    <property type="entry name" value="LRR_dom_sf"/>
</dbReference>
<dbReference type="EMBL" id="QGNW01000637">
    <property type="protein sequence ID" value="RVW66655.1"/>
    <property type="molecule type" value="Genomic_DNA"/>
</dbReference>
<comment type="caution">
    <text evidence="7">The sequence shown here is derived from an EMBL/GenBank/DDBJ whole genome shotgun (WGS) entry which is preliminary data.</text>
</comment>
<dbReference type="Gene3D" id="3.40.50.300">
    <property type="entry name" value="P-loop containing nucleotide triphosphate hydrolases"/>
    <property type="match status" value="1"/>
</dbReference>
<dbReference type="Pfam" id="PF23598">
    <property type="entry name" value="LRR_14"/>
    <property type="match status" value="1"/>
</dbReference>
<dbReference type="PANTHER" id="PTHR33463">
    <property type="entry name" value="NB-ARC DOMAIN-CONTAINING PROTEIN-RELATED"/>
    <property type="match status" value="1"/>
</dbReference>
<dbReference type="GO" id="GO:0006952">
    <property type="term" value="P:defense response"/>
    <property type="evidence" value="ECO:0007669"/>
    <property type="project" value="UniProtKB-KW"/>
</dbReference>
<dbReference type="FunFam" id="3.40.50.300:FF:001091">
    <property type="entry name" value="Probable disease resistance protein At1g61300"/>
    <property type="match status" value="1"/>
</dbReference>